<comment type="caution">
    <text evidence="1">The sequence shown here is derived from an EMBL/GenBank/DDBJ whole genome shotgun (WGS) entry which is preliminary data.</text>
</comment>
<sequence length="185" mass="20732">MQSIPFAPYDHDIYHKVTKPSLHEALDAFNSTNAMHFVNTVIRDCFLRHGVEKSFTTCINHRHFDLSPSERNIEEPNGRARASTDLTDIQPCSWLFHDGRLYPYEFKRGEEGLNEPPAEFVNELGAILVEHGLSDVIGLQAYTDGVVGMESTDHESRVSTTKSYAEGAPEVTAPRNSVVASFAFF</sequence>
<evidence type="ECO:0000313" key="1">
    <source>
        <dbReference type="EMBL" id="KAL2785463.1"/>
    </source>
</evidence>
<evidence type="ECO:0000313" key="2">
    <source>
        <dbReference type="Proteomes" id="UP001610563"/>
    </source>
</evidence>
<name>A0ABR4FQC6_9EURO</name>
<accession>A0ABR4FQC6</accession>
<keyword evidence="2" id="KW-1185">Reference proteome</keyword>
<proteinExistence type="predicted"/>
<dbReference type="EMBL" id="JBFTWV010000144">
    <property type="protein sequence ID" value="KAL2785463.1"/>
    <property type="molecule type" value="Genomic_DNA"/>
</dbReference>
<gene>
    <name evidence="1" type="ORF">BJX66DRAFT_347486</name>
</gene>
<organism evidence="1 2">
    <name type="scientific">Aspergillus keveii</name>
    <dbReference type="NCBI Taxonomy" id="714993"/>
    <lineage>
        <taxon>Eukaryota</taxon>
        <taxon>Fungi</taxon>
        <taxon>Dikarya</taxon>
        <taxon>Ascomycota</taxon>
        <taxon>Pezizomycotina</taxon>
        <taxon>Eurotiomycetes</taxon>
        <taxon>Eurotiomycetidae</taxon>
        <taxon>Eurotiales</taxon>
        <taxon>Aspergillaceae</taxon>
        <taxon>Aspergillus</taxon>
        <taxon>Aspergillus subgen. Nidulantes</taxon>
    </lineage>
</organism>
<dbReference type="Proteomes" id="UP001610563">
    <property type="component" value="Unassembled WGS sequence"/>
</dbReference>
<reference evidence="1 2" key="1">
    <citation type="submission" date="2024-07" db="EMBL/GenBank/DDBJ databases">
        <title>Section-level genome sequencing and comparative genomics of Aspergillus sections Usti and Cavernicolus.</title>
        <authorList>
            <consortium name="Lawrence Berkeley National Laboratory"/>
            <person name="Nybo J.L."/>
            <person name="Vesth T.C."/>
            <person name="Theobald S."/>
            <person name="Frisvad J.C."/>
            <person name="Larsen T.O."/>
            <person name="Kjaerboelling I."/>
            <person name="Rothschild-Mancinelli K."/>
            <person name="Lyhne E.K."/>
            <person name="Kogle M.E."/>
            <person name="Barry K."/>
            <person name="Clum A."/>
            <person name="Na H."/>
            <person name="Ledsgaard L."/>
            <person name="Lin J."/>
            <person name="Lipzen A."/>
            <person name="Kuo A."/>
            <person name="Riley R."/>
            <person name="Mondo S."/>
            <person name="Labutti K."/>
            <person name="Haridas S."/>
            <person name="Pangalinan J."/>
            <person name="Salamov A.A."/>
            <person name="Simmons B.A."/>
            <person name="Magnuson J.K."/>
            <person name="Chen J."/>
            <person name="Drula E."/>
            <person name="Henrissat B."/>
            <person name="Wiebenga A."/>
            <person name="Lubbers R.J."/>
            <person name="Gomes A.C."/>
            <person name="Makela M.R."/>
            <person name="Stajich J."/>
            <person name="Grigoriev I.V."/>
            <person name="Mortensen U.H."/>
            <person name="De Vries R.P."/>
            <person name="Baker S.E."/>
            <person name="Andersen M.R."/>
        </authorList>
    </citation>
    <scope>NUCLEOTIDE SEQUENCE [LARGE SCALE GENOMIC DNA]</scope>
    <source>
        <strain evidence="1 2">CBS 209.92</strain>
    </source>
</reference>
<protein>
    <submittedName>
        <fullName evidence="1">Uncharacterized protein</fullName>
    </submittedName>
</protein>